<keyword evidence="5 8" id="KW-1133">Transmembrane helix</keyword>
<organism evidence="9 10">
    <name type="scientific">Moellerella wisconsensis</name>
    <dbReference type="NCBI Taxonomy" id="158849"/>
    <lineage>
        <taxon>Bacteria</taxon>
        <taxon>Pseudomonadati</taxon>
        <taxon>Pseudomonadota</taxon>
        <taxon>Gammaproteobacteria</taxon>
        <taxon>Enterobacterales</taxon>
        <taxon>Morganellaceae</taxon>
        <taxon>Moellerella</taxon>
    </lineage>
</organism>
<evidence type="ECO:0000256" key="8">
    <source>
        <dbReference type="SAM" id="Phobius"/>
    </source>
</evidence>
<evidence type="ECO:0000313" key="9">
    <source>
        <dbReference type="EMBL" id="UNH30339.1"/>
    </source>
</evidence>
<comment type="similarity">
    <text evidence="2">Belongs to the Smp family.</text>
</comment>
<evidence type="ECO:0000256" key="3">
    <source>
        <dbReference type="ARBA" id="ARBA00022475"/>
    </source>
</evidence>
<dbReference type="InterPro" id="IPR019305">
    <property type="entry name" value="Uncharacterised_Smp"/>
</dbReference>
<evidence type="ECO:0000256" key="7">
    <source>
        <dbReference type="SAM" id="MobiDB-lite"/>
    </source>
</evidence>
<dbReference type="Pfam" id="PF10144">
    <property type="entry name" value="SMP_2"/>
    <property type="match status" value="1"/>
</dbReference>
<protein>
    <submittedName>
        <fullName evidence="9">AhpA/YtjB family protein</fullName>
    </submittedName>
</protein>
<feature type="compositionally biased region" description="Basic residues" evidence="7">
    <location>
        <begin position="223"/>
        <end position="258"/>
    </location>
</feature>
<name>A0A9Q8PZX2_9GAMM</name>
<evidence type="ECO:0000313" key="10">
    <source>
        <dbReference type="Proteomes" id="UP000829116"/>
    </source>
</evidence>
<dbReference type="EMBL" id="CP093245">
    <property type="protein sequence ID" value="UNH30339.1"/>
    <property type="molecule type" value="Genomic_DNA"/>
</dbReference>
<dbReference type="GO" id="GO:0005886">
    <property type="term" value="C:plasma membrane"/>
    <property type="evidence" value="ECO:0007669"/>
    <property type="project" value="UniProtKB-SubCell"/>
</dbReference>
<evidence type="ECO:0000256" key="5">
    <source>
        <dbReference type="ARBA" id="ARBA00022989"/>
    </source>
</evidence>
<evidence type="ECO:0000256" key="2">
    <source>
        <dbReference type="ARBA" id="ARBA00005362"/>
    </source>
</evidence>
<evidence type="ECO:0000256" key="1">
    <source>
        <dbReference type="ARBA" id="ARBA00004236"/>
    </source>
</evidence>
<dbReference type="RefSeq" id="WP_072057320.1">
    <property type="nucleotide sequence ID" value="NZ_CAWMFK010000018.1"/>
</dbReference>
<comment type="subcellular location">
    <subcellularLocation>
        <location evidence="1">Cell membrane</location>
    </subcellularLocation>
</comment>
<reference evidence="9" key="1">
    <citation type="submission" date="2022-03" db="EMBL/GenBank/DDBJ databases">
        <title>ESBL-producing Moellerella wisconsensis and Escherichia marmotae isolated from wild game meat.</title>
        <authorList>
            <person name="Biggel M."/>
        </authorList>
    </citation>
    <scope>NUCLEOTIDE SEQUENCE</scope>
    <source>
        <strain evidence="9">W51</strain>
    </source>
</reference>
<feature type="transmembrane region" description="Helical" evidence="8">
    <location>
        <begin position="167"/>
        <end position="187"/>
    </location>
</feature>
<evidence type="ECO:0000256" key="4">
    <source>
        <dbReference type="ARBA" id="ARBA00022692"/>
    </source>
</evidence>
<evidence type="ECO:0000256" key="6">
    <source>
        <dbReference type="ARBA" id="ARBA00023136"/>
    </source>
</evidence>
<keyword evidence="6 8" id="KW-0472">Membrane</keyword>
<keyword evidence="4 8" id="KW-0812">Transmembrane</keyword>
<dbReference type="Proteomes" id="UP000829116">
    <property type="component" value="Chromosome"/>
</dbReference>
<proteinExistence type="inferred from homology"/>
<sequence length="258" mass="29559">MMIQTKLSFRLHKSVIIITCIALIALLMQSVSYISRIHYQARIDQFKQLSHTLAEQVAFSLSDYIVDGSKDFNREMIIANLDKMTSNSRILDASVYLNNGTLIAESGENVPIKSRLAIDNANNQHPFQYQLVVPIPDAVHPKGYMRMTIDTQQLSTEAQQADNTTNILRMFMLLTFATGFILANTLFRLKHKKGQKLPFPLMEDEDLTENYLESQANSEQKTAMKKIKKEPKKSRAHRDKYHHAAKHKPKKPNTKKVE</sequence>
<feature type="region of interest" description="Disordered" evidence="7">
    <location>
        <begin position="213"/>
        <end position="258"/>
    </location>
</feature>
<dbReference type="AlphaFoldDB" id="A0A9Q8PZX2"/>
<accession>A0A9Q8PZX2</accession>
<keyword evidence="3" id="KW-1003">Cell membrane</keyword>
<gene>
    <name evidence="9" type="ORF">MNY72_13465</name>
</gene>